<gene>
    <name evidence="3" type="ORF">BLEM_0805</name>
</gene>
<protein>
    <submittedName>
        <fullName evidence="3">Uncharacterized protein</fullName>
    </submittedName>
</protein>
<evidence type="ECO:0000313" key="4">
    <source>
        <dbReference type="Proteomes" id="UP000216352"/>
    </source>
</evidence>
<accession>A0A261FSY1</accession>
<evidence type="ECO:0000256" key="1">
    <source>
        <dbReference type="SAM" id="MobiDB-lite"/>
    </source>
</evidence>
<evidence type="ECO:0000313" key="3">
    <source>
        <dbReference type="EMBL" id="OZG62259.1"/>
    </source>
</evidence>
<feature type="transmembrane region" description="Helical" evidence="2">
    <location>
        <begin position="289"/>
        <end position="311"/>
    </location>
</feature>
<feature type="compositionally biased region" description="Polar residues" evidence="1">
    <location>
        <begin position="1"/>
        <end position="11"/>
    </location>
</feature>
<evidence type="ECO:0000256" key="2">
    <source>
        <dbReference type="SAM" id="Phobius"/>
    </source>
</evidence>
<comment type="caution">
    <text evidence="3">The sequence shown here is derived from an EMBL/GenBank/DDBJ whole genome shotgun (WGS) entry which is preliminary data.</text>
</comment>
<feature type="transmembrane region" description="Helical" evidence="2">
    <location>
        <begin position="233"/>
        <end position="253"/>
    </location>
</feature>
<keyword evidence="2" id="KW-1133">Transmembrane helix</keyword>
<keyword evidence="2" id="KW-0472">Membrane</keyword>
<keyword evidence="4" id="KW-1185">Reference proteome</keyword>
<feature type="transmembrane region" description="Helical" evidence="2">
    <location>
        <begin position="90"/>
        <end position="112"/>
    </location>
</feature>
<feature type="transmembrane region" description="Helical" evidence="2">
    <location>
        <begin position="265"/>
        <end position="283"/>
    </location>
</feature>
<name>A0A261FSY1_9BIFI</name>
<feature type="transmembrane region" description="Helical" evidence="2">
    <location>
        <begin position="200"/>
        <end position="227"/>
    </location>
</feature>
<dbReference type="EMBL" id="MWWX01000005">
    <property type="protein sequence ID" value="OZG62259.1"/>
    <property type="molecule type" value="Genomic_DNA"/>
</dbReference>
<sequence length="334" mass="36713">MNGSHNHSVDANDSYDMPDGRMAEDPVIPDSSLRFEELLVSAYETVGETYAPARPDAESVNAIVDRALPQRVRLRDLIADTVRMLSVRNLFFGVGDCVFLAVMCGGMVWGLLAMTFLVQAGSEQAAATAGIMTGSPDVGLVVDATVSGTTSDWRVRALFVPTFVLSPLIYEFVHLLISFKERSLRTAQVLRACRWSFRRIAAMRMLVFGGISMVGSTVFSVTVAWMSSLRFDLLTLLGLSFAALFLFAFGQLLVDMHVRWPASNALMPALWAVLSIGMIWHHASVEPWLAGLPPVLTIGLAFCAAIAYFAALRRYCAIRPTEFRTLAYGTERSR</sequence>
<feature type="region of interest" description="Disordered" evidence="1">
    <location>
        <begin position="1"/>
        <end position="21"/>
    </location>
</feature>
<organism evidence="3 4">
    <name type="scientific">Bifidobacterium lemurum</name>
    <dbReference type="NCBI Taxonomy" id="1603886"/>
    <lineage>
        <taxon>Bacteria</taxon>
        <taxon>Bacillati</taxon>
        <taxon>Actinomycetota</taxon>
        <taxon>Actinomycetes</taxon>
        <taxon>Bifidobacteriales</taxon>
        <taxon>Bifidobacteriaceae</taxon>
        <taxon>Bifidobacterium</taxon>
    </lineage>
</organism>
<keyword evidence="2" id="KW-0812">Transmembrane</keyword>
<dbReference type="Proteomes" id="UP000216352">
    <property type="component" value="Unassembled WGS sequence"/>
</dbReference>
<feature type="transmembrane region" description="Helical" evidence="2">
    <location>
        <begin position="158"/>
        <end position="179"/>
    </location>
</feature>
<dbReference type="STRING" id="1603886.GCA_001895165_01678"/>
<proteinExistence type="predicted"/>
<dbReference type="AlphaFoldDB" id="A0A261FSY1"/>
<reference evidence="3 4" key="1">
    <citation type="journal article" date="2017" name="BMC Genomics">
        <title>Comparative genomic and phylogenomic analyses of the Bifidobacteriaceae family.</title>
        <authorList>
            <person name="Lugli G.A."/>
            <person name="Milani C."/>
            <person name="Turroni F."/>
            <person name="Duranti S."/>
            <person name="Mancabelli L."/>
            <person name="Mangifesta M."/>
            <person name="Ferrario C."/>
            <person name="Modesto M."/>
            <person name="Mattarelli P."/>
            <person name="Jiri K."/>
            <person name="van Sinderen D."/>
            <person name="Ventura M."/>
        </authorList>
    </citation>
    <scope>NUCLEOTIDE SEQUENCE [LARGE SCALE GENOMIC DNA]</scope>
    <source>
        <strain evidence="3 4">DSM 28807</strain>
    </source>
</reference>